<proteinExistence type="predicted"/>
<protein>
    <recommendedName>
        <fullName evidence="1">Tc1-like transposase DDE domain-containing protein</fullName>
    </recommendedName>
</protein>
<dbReference type="GO" id="GO:0003676">
    <property type="term" value="F:nucleic acid binding"/>
    <property type="evidence" value="ECO:0007669"/>
    <property type="project" value="InterPro"/>
</dbReference>
<dbReference type="AlphaFoldDB" id="A0AAW1Q975"/>
<sequence length="185" mass="21109">MSRFSMDQFVFIDESAVDSRTTDRKSGWALRGQRTRTKTLFVRKQRFTVTPVMSCEGVLDWQIIEGPASVEDMLVFAEECLVPHLRPYPEPCSVVVLDNCQIHKDEEFKQLITDAGAIVMFLPPYSPDFNPIEKLFSQMKAFLMREQIWVGQVSPYKAIDEALRHVSPANCANYIASCGDMYQGD</sequence>
<dbReference type="InterPro" id="IPR036397">
    <property type="entry name" value="RNaseH_sf"/>
</dbReference>
<dbReference type="PANTHER" id="PTHR46564">
    <property type="entry name" value="TRANSPOSASE"/>
    <property type="match status" value="1"/>
</dbReference>
<reference evidence="2 3" key="1">
    <citation type="journal article" date="2024" name="Nat. Commun.">
        <title>Phylogenomics reveals the evolutionary origins of lichenization in chlorophyte algae.</title>
        <authorList>
            <person name="Puginier C."/>
            <person name="Libourel C."/>
            <person name="Otte J."/>
            <person name="Skaloud P."/>
            <person name="Haon M."/>
            <person name="Grisel S."/>
            <person name="Petersen M."/>
            <person name="Berrin J.G."/>
            <person name="Delaux P.M."/>
            <person name="Dal Grande F."/>
            <person name="Keller J."/>
        </authorList>
    </citation>
    <scope>NUCLEOTIDE SEQUENCE [LARGE SCALE GENOMIC DNA]</scope>
    <source>
        <strain evidence="2 3">SAG 2145</strain>
    </source>
</reference>
<feature type="domain" description="Tc1-like transposase DDE" evidence="1">
    <location>
        <begin position="9"/>
        <end position="145"/>
    </location>
</feature>
<organism evidence="2 3">
    <name type="scientific">Apatococcus lobatus</name>
    <dbReference type="NCBI Taxonomy" id="904363"/>
    <lineage>
        <taxon>Eukaryota</taxon>
        <taxon>Viridiplantae</taxon>
        <taxon>Chlorophyta</taxon>
        <taxon>core chlorophytes</taxon>
        <taxon>Trebouxiophyceae</taxon>
        <taxon>Chlorellales</taxon>
        <taxon>Chlorellaceae</taxon>
        <taxon>Apatococcus</taxon>
    </lineage>
</organism>
<dbReference type="Gene3D" id="3.30.420.10">
    <property type="entry name" value="Ribonuclease H-like superfamily/Ribonuclease H"/>
    <property type="match status" value="1"/>
</dbReference>
<dbReference type="PANTHER" id="PTHR46564:SF1">
    <property type="entry name" value="TRANSPOSASE"/>
    <property type="match status" value="1"/>
</dbReference>
<comment type="caution">
    <text evidence="2">The sequence shown here is derived from an EMBL/GenBank/DDBJ whole genome shotgun (WGS) entry which is preliminary data.</text>
</comment>
<name>A0AAW1Q975_9CHLO</name>
<gene>
    <name evidence="2" type="ORF">WJX74_009531</name>
</gene>
<evidence type="ECO:0000259" key="1">
    <source>
        <dbReference type="Pfam" id="PF13358"/>
    </source>
</evidence>
<dbReference type="Pfam" id="PF13358">
    <property type="entry name" value="DDE_3"/>
    <property type="match status" value="1"/>
</dbReference>
<dbReference type="InterPro" id="IPR038717">
    <property type="entry name" value="Tc1-like_DDE_dom"/>
</dbReference>
<dbReference type="Proteomes" id="UP001438707">
    <property type="component" value="Unassembled WGS sequence"/>
</dbReference>
<keyword evidence="3" id="KW-1185">Reference proteome</keyword>
<dbReference type="EMBL" id="JALJOS010000056">
    <property type="protein sequence ID" value="KAK9818755.1"/>
    <property type="molecule type" value="Genomic_DNA"/>
</dbReference>
<accession>A0AAW1Q975</accession>
<evidence type="ECO:0000313" key="2">
    <source>
        <dbReference type="EMBL" id="KAK9818755.1"/>
    </source>
</evidence>
<evidence type="ECO:0000313" key="3">
    <source>
        <dbReference type="Proteomes" id="UP001438707"/>
    </source>
</evidence>